<keyword evidence="3 5" id="KW-1133">Transmembrane helix</keyword>
<evidence type="ECO:0000256" key="4">
    <source>
        <dbReference type="ARBA" id="ARBA00023136"/>
    </source>
</evidence>
<feature type="transmembrane region" description="Helical" evidence="5">
    <location>
        <begin position="304"/>
        <end position="321"/>
    </location>
</feature>
<evidence type="ECO:0000256" key="5">
    <source>
        <dbReference type="SAM" id="Phobius"/>
    </source>
</evidence>
<dbReference type="Pfam" id="PF01040">
    <property type="entry name" value="UbiA"/>
    <property type="match status" value="1"/>
</dbReference>
<feature type="transmembrane region" description="Helical" evidence="5">
    <location>
        <begin position="244"/>
        <end position="265"/>
    </location>
</feature>
<dbReference type="AlphaFoldDB" id="A0AAW0DL50"/>
<reference evidence="6 7" key="1">
    <citation type="journal article" date="2024" name="J Genomics">
        <title>Draft genome sequencing and assembly of Favolaschia claudopus CIRM-BRFM 2984 isolated from oak limbs.</title>
        <authorList>
            <person name="Navarro D."/>
            <person name="Drula E."/>
            <person name="Chaduli D."/>
            <person name="Cazenave R."/>
            <person name="Ahrendt S."/>
            <person name="Wang J."/>
            <person name="Lipzen A."/>
            <person name="Daum C."/>
            <person name="Barry K."/>
            <person name="Grigoriev I.V."/>
            <person name="Favel A."/>
            <person name="Rosso M.N."/>
            <person name="Martin F."/>
        </authorList>
    </citation>
    <scope>NUCLEOTIDE SEQUENCE [LARGE SCALE GENOMIC DNA]</scope>
    <source>
        <strain evidence="6 7">CIRM-BRFM 2984</strain>
    </source>
</reference>
<evidence type="ECO:0000256" key="2">
    <source>
        <dbReference type="ARBA" id="ARBA00022692"/>
    </source>
</evidence>
<dbReference type="CDD" id="cd13965">
    <property type="entry name" value="PT_UbiA_3"/>
    <property type="match status" value="1"/>
</dbReference>
<protein>
    <submittedName>
        <fullName evidence="6">UbiA prenyltransferase</fullName>
    </submittedName>
</protein>
<comment type="subcellular location">
    <subcellularLocation>
        <location evidence="1">Membrane</location>
        <topology evidence="1">Multi-pass membrane protein</topology>
    </subcellularLocation>
</comment>
<evidence type="ECO:0000313" key="6">
    <source>
        <dbReference type="EMBL" id="KAK7052161.1"/>
    </source>
</evidence>
<comment type="caution">
    <text evidence="6">The sequence shown here is derived from an EMBL/GenBank/DDBJ whole genome shotgun (WGS) entry which is preliminary data.</text>
</comment>
<evidence type="ECO:0000256" key="1">
    <source>
        <dbReference type="ARBA" id="ARBA00004141"/>
    </source>
</evidence>
<feature type="transmembrane region" description="Helical" evidence="5">
    <location>
        <begin position="142"/>
        <end position="166"/>
    </location>
</feature>
<keyword evidence="7" id="KW-1185">Reference proteome</keyword>
<dbReference type="GO" id="GO:0016765">
    <property type="term" value="F:transferase activity, transferring alkyl or aryl (other than methyl) groups"/>
    <property type="evidence" value="ECO:0007669"/>
    <property type="project" value="InterPro"/>
</dbReference>
<accession>A0AAW0DL50</accession>
<evidence type="ECO:0000313" key="7">
    <source>
        <dbReference type="Proteomes" id="UP001362999"/>
    </source>
</evidence>
<organism evidence="6 7">
    <name type="scientific">Favolaschia claudopus</name>
    <dbReference type="NCBI Taxonomy" id="2862362"/>
    <lineage>
        <taxon>Eukaryota</taxon>
        <taxon>Fungi</taxon>
        <taxon>Dikarya</taxon>
        <taxon>Basidiomycota</taxon>
        <taxon>Agaricomycotina</taxon>
        <taxon>Agaricomycetes</taxon>
        <taxon>Agaricomycetidae</taxon>
        <taxon>Agaricales</taxon>
        <taxon>Marasmiineae</taxon>
        <taxon>Mycenaceae</taxon>
        <taxon>Favolaschia</taxon>
    </lineage>
</organism>
<dbReference type="GO" id="GO:0016020">
    <property type="term" value="C:membrane"/>
    <property type="evidence" value="ECO:0007669"/>
    <property type="project" value="UniProtKB-SubCell"/>
</dbReference>
<dbReference type="InterPro" id="IPR044878">
    <property type="entry name" value="UbiA_sf"/>
</dbReference>
<proteinExistence type="predicted"/>
<evidence type="ECO:0000256" key="3">
    <source>
        <dbReference type="ARBA" id="ARBA00022989"/>
    </source>
</evidence>
<dbReference type="Proteomes" id="UP001362999">
    <property type="component" value="Unassembled WGS sequence"/>
</dbReference>
<feature type="transmembrane region" description="Helical" evidence="5">
    <location>
        <begin position="178"/>
        <end position="200"/>
    </location>
</feature>
<dbReference type="InterPro" id="IPR050475">
    <property type="entry name" value="Prenyltransferase_related"/>
</dbReference>
<feature type="transmembrane region" description="Helical" evidence="5">
    <location>
        <begin position="271"/>
        <end position="292"/>
    </location>
</feature>
<name>A0AAW0DL50_9AGAR</name>
<dbReference type="Gene3D" id="1.10.357.140">
    <property type="entry name" value="UbiA prenyltransferase"/>
    <property type="match status" value="1"/>
</dbReference>
<dbReference type="PANTHER" id="PTHR42723">
    <property type="entry name" value="CHLOROPHYLL SYNTHASE"/>
    <property type="match status" value="1"/>
</dbReference>
<dbReference type="EMBL" id="JAWWNJ010000007">
    <property type="protein sequence ID" value="KAK7052161.1"/>
    <property type="molecule type" value="Genomic_DNA"/>
</dbReference>
<keyword evidence="4 5" id="KW-0472">Membrane</keyword>
<gene>
    <name evidence="6" type="ORF">R3P38DRAFT_3305990</name>
</gene>
<sequence length="322" mass="36312">MTLTIAPTKANAKLEPTTVVAENVIDDSLLGFSYVSEAILHELRVFWAFTWRDWSASLIPGTMYTIAALRSLESTPSTDYIIQSLARSLIYFFLYIYNFDIANQINGVAEDRINKPDRPLASGLVTLRGAYVRWYATTLLHLALGAAWGVLPITTLWVVITVYTSFYGGDKHWVPKNLGFMSLGSLCLLQAAWGLVAPITSRQWRWALMLSGFFGIVASVQDMRDVDGDKIAGRRTLPIVLGSHFRWVMAALICSVPVFCWRLEFLKYSHWLVGYCGALLTLAMVYMAYRVYVGGSRRYDHKTYMILTYIYCGCVAVPMLFP</sequence>
<feature type="transmembrane region" description="Helical" evidence="5">
    <location>
        <begin position="206"/>
        <end position="223"/>
    </location>
</feature>
<keyword evidence="2 5" id="KW-0812">Transmembrane</keyword>
<dbReference type="PANTHER" id="PTHR42723:SF1">
    <property type="entry name" value="CHLOROPHYLL SYNTHASE, CHLOROPLASTIC"/>
    <property type="match status" value="1"/>
</dbReference>
<dbReference type="InterPro" id="IPR000537">
    <property type="entry name" value="UbiA_prenyltransferase"/>
</dbReference>